<dbReference type="Gene3D" id="2.60.120.290">
    <property type="entry name" value="Spermadhesin, CUB domain"/>
    <property type="match status" value="2"/>
</dbReference>
<feature type="chain" id="PRO_5027790078" evidence="6">
    <location>
        <begin position="24"/>
        <end position="571"/>
    </location>
</feature>
<evidence type="ECO:0000259" key="7">
    <source>
        <dbReference type="PROSITE" id="PS01180"/>
    </source>
</evidence>
<dbReference type="PROSITE" id="PS01180">
    <property type="entry name" value="CUB"/>
    <property type="match status" value="2"/>
</dbReference>
<feature type="compositionally biased region" description="Polar residues" evidence="4">
    <location>
        <begin position="295"/>
        <end position="316"/>
    </location>
</feature>
<reference evidence="9" key="1">
    <citation type="submission" date="2025-08" db="UniProtKB">
        <authorList>
            <consortium name="RefSeq"/>
        </authorList>
    </citation>
    <scope>IDENTIFICATION</scope>
    <source>
        <tissue evidence="9">Gonad</tissue>
    </source>
</reference>
<feature type="compositionally biased region" description="Low complexity" evidence="4">
    <location>
        <begin position="409"/>
        <end position="422"/>
    </location>
</feature>
<evidence type="ECO:0000256" key="3">
    <source>
        <dbReference type="PROSITE-ProRule" id="PRU00059"/>
    </source>
</evidence>
<keyword evidence="5" id="KW-0812">Transmembrane</keyword>
<dbReference type="InterPro" id="IPR000859">
    <property type="entry name" value="CUB_dom"/>
</dbReference>
<evidence type="ECO:0000256" key="1">
    <source>
        <dbReference type="ARBA" id="ARBA00022737"/>
    </source>
</evidence>
<keyword evidence="8" id="KW-1185">Reference proteome</keyword>
<dbReference type="KEGG" id="bbel:109465349"/>
<dbReference type="InterPro" id="IPR035914">
    <property type="entry name" value="Sperma_CUB_dom_sf"/>
</dbReference>
<feature type="region of interest" description="Disordered" evidence="4">
    <location>
        <begin position="406"/>
        <end position="436"/>
    </location>
</feature>
<evidence type="ECO:0000256" key="4">
    <source>
        <dbReference type="SAM" id="MobiDB-lite"/>
    </source>
</evidence>
<dbReference type="Pfam" id="PF00431">
    <property type="entry name" value="CUB"/>
    <property type="match status" value="2"/>
</dbReference>
<dbReference type="FunFam" id="2.60.120.290:FF:000013">
    <property type="entry name" value="Membrane frizzled-related protein"/>
    <property type="match status" value="1"/>
</dbReference>
<dbReference type="AlphaFoldDB" id="A0A6P4YLW0"/>
<keyword evidence="5" id="KW-1133">Transmembrane helix</keyword>
<keyword evidence="6" id="KW-0732">Signal</keyword>
<dbReference type="CDD" id="cd00041">
    <property type="entry name" value="CUB"/>
    <property type="match status" value="2"/>
</dbReference>
<dbReference type="Proteomes" id="UP000515135">
    <property type="component" value="Unplaced"/>
</dbReference>
<evidence type="ECO:0000313" key="8">
    <source>
        <dbReference type="Proteomes" id="UP000515135"/>
    </source>
</evidence>
<keyword evidence="5" id="KW-0472">Membrane</keyword>
<dbReference type="SUPFAM" id="SSF49854">
    <property type="entry name" value="Spermadhesin, CUB domain"/>
    <property type="match status" value="2"/>
</dbReference>
<keyword evidence="2" id="KW-1015">Disulfide bond</keyword>
<sequence>MGVADTTLTIFLLFFLAYPASSAECGGSLTSDHGVITSPDYPAPYPTDSDCTWNITVPQGHVVLLTFDRIDLNPFPDAPEKCYLHMIEVYNGTDQAANLMGRFCGQTPPPAMMSGGEVMTVKFLLNRWQRNDELFTGFSASFQAVQPELNSGCGNLALLTSPTGTLASVNFPTSYSSGAACKWEIVGTNVTLSFHSFQVGGPFSDCSGNTNDYLAVYEASRGRKSLIGTYCGWNKPVDIHTDGSMIVEFMSDETLNDMGFFATYTDVVCPAKWPSEIEELVQSTLPEDDGIASTDVGTSQNLGSDDNMKSYASSQDNFENNKLSEMEEVAEPTISTQDMNNDNWLQNNGEYLDFIAKNAAATAKASKSSTTTKEDGSIALALEEEDLPVSSEGQKSALASELDDSLIDSYGDSPAAPGSPSSNDVQGNTSQLKEEGNMSLVKDVKSNLTLMSFQEDAVPTKAVENNTRMSQESGGKQMHEEDDSKFHQIPATHTEDFDRHAVAMMAVELSVFLSSLFALGAYTLWLYYRAKHQEEETPSNWLSDRFVIPRPWRRCNKARRFSWDCMEFSKI</sequence>
<evidence type="ECO:0000313" key="9">
    <source>
        <dbReference type="RefSeq" id="XP_019618121.1"/>
    </source>
</evidence>
<protein>
    <submittedName>
        <fullName evidence="9">Neuropilin-1a-like</fullName>
    </submittedName>
</protein>
<accession>A0A6P4YLW0</accession>
<feature type="signal peptide" evidence="6">
    <location>
        <begin position="1"/>
        <end position="23"/>
    </location>
</feature>
<dbReference type="PANTHER" id="PTHR24251">
    <property type="entry name" value="OVOCHYMASE-RELATED"/>
    <property type="match status" value="1"/>
</dbReference>
<keyword evidence="1" id="KW-0677">Repeat</keyword>
<evidence type="ECO:0000256" key="6">
    <source>
        <dbReference type="SAM" id="SignalP"/>
    </source>
</evidence>
<feature type="transmembrane region" description="Helical" evidence="5">
    <location>
        <begin position="509"/>
        <end position="528"/>
    </location>
</feature>
<feature type="region of interest" description="Disordered" evidence="4">
    <location>
        <begin position="285"/>
        <end position="316"/>
    </location>
</feature>
<dbReference type="GeneID" id="109465349"/>
<dbReference type="PANTHER" id="PTHR24251:SF40">
    <property type="entry name" value="CUB DOMAIN-CONTAINING PROTEIN"/>
    <property type="match status" value="1"/>
</dbReference>
<gene>
    <name evidence="9" type="primary">LOC109465349</name>
</gene>
<comment type="caution">
    <text evidence="3">Lacks conserved residue(s) required for the propagation of feature annotation.</text>
</comment>
<proteinExistence type="predicted"/>
<feature type="domain" description="CUB" evidence="7">
    <location>
        <begin position="25"/>
        <end position="145"/>
    </location>
</feature>
<name>A0A6P4YLW0_BRABE</name>
<evidence type="ECO:0000256" key="2">
    <source>
        <dbReference type="ARBA" id="ARBA00023157"/>
    </source>
</evidence>
<feature type="domain" description="CUB" evidence="7">
    <location>
        <begin position="153"/>
        <end position="267"/>
    </location>
</feature>
<dbReference type="RefSeq" id="XP_019618121.1">
    <property type="nucleotide sequence ID" value="XM_019762562.1"/>
</dbReference>
<organism evidence="8 9">
    <name type="scientific">Branchiostoma belcheri</name>
    <name type="common">Amphioxus</name>
    <dbReference type="NCBI Taxonomy" id="7741"/>
    <lineage>
        <taxon>Eukaryota</taxon>
        <taxon>Metazoa</taxon>
        <taxon>Chordata</taxon>
        <taxon>Cephalochordata</taxon>
        <taxon>Leptocardii</taxon>
        <taxon>Amphioxiformes</taxon>
        <taxon>Branchiostomatidae</taxon>
        <taxon>Branchiostoma</taxon>
    </lineage>
</organism>
<evidence type="ECO:0000256" key="5">
    <source>
        <dbReference type="SAM" id="Phobius"/>
    </source>
</evidence>
<dbReference type="OrthoDB" id="10009301at2759"/>
<dbReference type="SMART" id="SM00042">
    <property type="entry name" value="CUB"/>
    <property type="match status" value="2"/>
</dbReference>